<dbReference type="Pfam" id="PF00364">
    <property type="entry name" value="Biotin_lipoyl"/>
    <property type="match status" value="1"/>
</dbReference>
<keyword evidence="10" id="KW-0560">Oxidoreductase</keyword>
<dbReference type="AlphaFoldDB" id="A0A336L1Q2"/>
<dbReference type="InterPro" id="IPR018375">
    <property type="entry name" value="Coprogen_oxidase_CS"/>
</dbReference>
<dbReference type="SUPFAM" id="SSF51230">
    <property type="entry name" value="Single hybrid motif"/>
    <property type="match status" value="1"/>
</dbReference>
<dbReference type="GO" id="GO:0043754">
    <property type="term" value="F:dihydrolipoamide branched chain acyltransferase activity"/>
    <property type="evidence" value="ECO:0007669"/>
    <property type="project" value="UniProtKB-EC"/>
</dbReference>
<comment type="similarity">
    <text evidence="4 16">Belongs to the 2-oxoacid dehydrogenase family.</text>
</comment>
<comment type="subunit">
    <text evidence="6">Homodimer.</text>
</comment>
<dbReference type="EMBL" id="UFQS01000832">
    <property type="protein sequence ID" value="SSX07120.1"/>
    <property type="molecule type" value="Genomic_DNA"/>
</dbReference>
<accession>A0A336L1Q2</accession>
<dbReference type="PROSITE" id="PS00189">
    <property type="entry name" value="LIPOYL"/>
    <property type="match status" value="1"/>
</dbReference>
<evidence type="ECO:0000256" key="13">
    <source>
        <dbReference type="ARBA" id="ARBA00023244"/>
    </source>
</evidence>
<dbReference type="Gene3D" id="3.30.559.10">
    <property type="entry name" value="Chloramphenicol acetyltransferase-like domain"/>
    <property type="match status" value="1"/>
</dbReference>
<dbReference type="Gene3D" id="4.10.320.10">
    <property type="entry name" value="E3-binding domain"/>
    <property type="match status" value="1"/>
</dbReference>
<keyword evidence="8 16" id="KW-0450">Lipoyl</keyword>
<dbReference type="NCBIfam" id="NF003727">
    <property type="entry name" value="PRK05330.1"/>
    <property type="match status" value="1"/>
</dbReference>
<proteinExistence type="inferred from homology"/>
<evidence type="ECO:0000256" key="12">
    <source>
        <dbReference type="ARBA" id="ARBA00023133"/>
    </source>
</evidence>
<feature type="domain" description="Peripheral subunit-binding (PSBD)" evidence="18">
    <location>
        <begin position="492"/>
        <end position="529"/>
    </location>
</feature>
<dbReference type="InterPro" id="IPR004167">
    <property type="entry name" value="PSBD"/>
</dbReference>
<evidence type="ECO:0000256" key="9">
    <source>
        <dbReference type="ARBA" id="ARBA00022946"/>
    </source>
</evidence>
<dbReference type="InterPro" id="IPR036625">
    <property type="entry name" value="E3-bd_dom_sf"/>
</dbReference>
<dbReference type="Pfam" id="PF02817">
    <property type="entry name" value="E3_binding"/>
    <property type="match status" value="1"/>
</dbReference>
<dbReference type="InterPro" id="IPR011053">
    <property type="entry name" value="Single_hybrid_motif"/>
</dbReference>
<dbReference type="UniPathway" id="UPA00251">
    <property type="reaction ID" value="UER00322"/>
</dbReference>
<keyword evidence="13" id="KW-0627">Porphyrin biosynthesis</keyword>
<dbReference type="PROSITE" id="PS51826">
    <property type="entry name" value="PSBD"/>
    <property type="match status" value="1"/>
</dbReference>
<evidence type="ECO:0000256" key="15">
    <source>
        <dbReference type="ARBA" id="ARBA00051775"/>
    </source>
</evidence>
<dbReference type="SUPFAM" id="SSF102886">
    <property type="entry name" value="Coproporphyrinogen III oxidase"/>
    <property type="match status" value="1"/>
</dbReference>
<keyword evidence="14 16" id="KW-0012">Acyltransferase</keyword>
<dbReference type="FunFam" id="3.40.1500.10:FF:000002">
    <property type="entry name" value="oxygen-dependent coproporphyrinogen-III oxidase, mitochondrial"/>
    <property type="match status" value="1"/>
</dbReference>
<dbReference type="EMBL" id="UFQT01000832">
    <property type="protein sequence ID" value="SSX27463.1"/>
    <property type="molecule type" value="Genomic_DNA"/>
</dbReference>
<evidence type="ECO:0000256" key="3">
    <source>
        <dbReference type="ARBA" id="ARBA00005168"/>
    </source>
</evidence>
<dbReference type="EC" id="2.3.1.-" evidence="16"/>
<comment type="similarity">
    <text evidence="5">Belongs to the aerobic coproporphyrinogen-III oxidase family.</text>
</comment>
<dbReference type="GO" id="GO:0004109">
    <property type="term" value="F:coproporphyrinogen oxidase activity"/>
    <property type="evidence" value="ECO:0007669"/>
    <property type="project" value="InterPro"/>
</dbReference>
<comment type="subcellular location">
    <subcellularLocation>
        <location evidence="2">Mitochondrion matrix</location>
    </subcellularLocation>
</comment>
<evidence type="ECO:0000256" key="2">
    <source>
        <dbReference type="ARBA" id="ARBA00004305"/>
    </source>
</evidence>
<comment type="catalytic activity">
    <reaction evidence="15">
        <text>N(6)-[(R)-dihydrolipoyl]-L-lysyl-[protein] + 2-methylpropanoyl-CoA = N(6)-[(R)-S(8)-2-methylpropanoyldihydrolipoyl]-L-lysyl-[protein] + CoA</text>
        <dbReference type="Rhea" id="RHEA:18865"/>
        <dbReference type="Rhea" id="RHEA-COMP:10475"/>
        <dbReference type="Rhea" id="RHEA-COMP:10497"/>
        <dbReference type="ChEBI" id="CHEBI:57287"/>
        <dbReference type="ChEBI" id="CHEBI:57338"/>
        <dbReference type="ChEBI" id="CHEBI:83100"/>
        <dbReference type="ChEBI" id="CHEBI:83142"/>
        <dbReference type="EC" id="2.3.1.168"/>
    </reaction>
    <physiologicalReaction direction="left-to-right" evidence="15">
        <dbReference type="Rhea" id="RHEA:18866"/>
    </physiologicalReaction>
</comment>
<gene>
    <name evidence="19" type="primary">CSON014557</name>
</gene>
<comment type="cofactor">
    <cofactor evidence="1 16">
        <name>(R)-lipoate</name>
        <dbReference type="ChEBI" id="CHEBI:83088"/>
    </cofactor>
</comment>
<dbReference type="PANTHER" id="PTHR43178">
    <property type="entry name" value="DIHYDROLIPOAMIDE ACETYLTRANSFERASE COMPONENT OF PYRUVATE DEHYDROGENASE COMPLEX"/>
    <property type="match status" value="1"/>
</dbReference>
<evidence type="ECO:0000256" key="5">
    <source>
        <dbReference type="ARBA" id="ARBA00010644"/>
    </source>
</evidence>
<dbReference type="InterPro" id="IPR050743">
    <property type="entry name" value="2-oxoacid_DH_E2_comp"/>
</dbReference>
<protein>
    <recommendedName>
        <fullName evidence="16">Dihydrolipoamide acetyltransferase component of pyruvate dehydrogenase complex</fullName>
        <ecNumber evidence="16">2.3.1.-</ecNumber>
    </recommendedName>
</protein>
<dbReference type="InterPro" id="IPR001078">
    <property type="entry name" value="2-oxoacid_DH_actylTfrase"/>
</dbReference>
<evidence type="ECO:0000313" key="20">
    <source>
        <dbReference type="EMBL" id="SSX27463.1"/>
    </source>
</evidence>
<dbReference type="GO" id="GO:0031405">
    <property type="term" value="F:lipoic acid binding"/>
    <property type="evidence" value="ECO:0007669"/>
    <property type="project" value="TreeGrafter"/>
</dbReference>
<dbReference type="Pfam" id="PF00198">
    <property type="entry name" value="2-oxoacid_dh"/>
    <property type="match status" value="1"/>
</dbReference>
<evidence type="ECO:0000256" key="1">
    <source>
        <dbReference type="ARBA" id="ARBA00001938"/>
    </source>
</evidence>
<name>A0A336L1Q2_CULSO</name>
<dbReference type="PRINTS" id="PR00073">
    <property type="entry name" value="COPRGNOXDASE"/>
</dbReference>
<evidence type="ECO:0000313" key="19">
    <source>
        <dbReference type="EMBL" id="SSX07120.1"/>
    </source>
</evidence>
<evidence type="ECO:0000256" key="6">
    <source>
        <dbReference type="ARBA" id="ARBA00011738"/>
    </source>
</evidence>
<comment type="pathway">
    <text evidence="3">Porphyrin-containing compound metabolism; protoporphyrin-IX biosynthesis; protoporphyrinogen-IX from coproporphyrinogen-III (O2 route): step 1/1.</text>
</comment>
<evidence type="ECO:0000256" key="7">
    <source>
        <dbReference type="ARBA" id="ARBA00022679"/>
    </source>
</evidence>
<dbReference type="Pfam" id="PF01218">
    <property type="entry name" value="Coprogen_oxidas"/>
    <property type="match status" value="1"/>
</dbReference>
<dbReference type="InterPro" id="IPR003016">
    <property type="entry name" value="2-oxoA_DH_lipoyl-BS"/>
</dbReference>
<dbReference type="PROSITE" id="PS50968">
    <property type="entry name" value="BIOTINYL_LIPOYL"/>
    <property type="match status" value="1"/>
</dbReference>
<dbReference type="PANTHER" id="PTHR43178:SF5">
    <property type="entry name" value="LIPOAMIDE ACYLTRANSFERASE COMPONENT OF BRANCHED-CHAIN ALPHA-KETO ACID DEHYDROGENASE COMPLEX, MITOCHONDRIAL"/>
    <property type="match status" value="1"/>
</dbReference>
<keyword evidence="12" id="KW-0350">Heme biosynthesis</keyword>
<organism evidence="19">
    <name type="scientific">Culicoides sonorensis</name>
    <name type="common">Biting midge</name>
    <dbReference type="NCBI Taxonomy" id="179676"/>
    <lineage>
        <taxon>Eukaryota</taxon>
        <taxon>Metazoa</taxon>
        <taxon>Ecdysozoa</taxon>
        <taxon>Arthropoda</taxon>
        <taxon>Hexapoda</taxon>
        <taxon>Insecta</taxon>
        <taxon>Pterygota</taxon>
        <taxon>Neoptera</taxon>
        <taxon>Endopterygota</taxon>
        <taxon>Diptera</taxon>
        <taxon>Nematocera</taxon>
        <taxon>Chironomoidea</taxon>
        <taxon>Ceratopogonidae</taxon>
        <taxon>Ceratopogoninae</taxon>
        <taxon>Culicoides</taxon>
        <taxon>Monoculicoides</taxon>
    </lineage>
</organism>
<evidence type="ECO:0000256" key="16">
    <source>
        <dbReference type="RuleBase" id="RU003423"/>
    </source>
</evidence>
<reference evidence="20" key="2">
    <citation type="submission" date="2018-07" db="EMBL/GenBank/DDBJ databases">
        <authorList>
            <person name="Quirk P.G."/>
            <person name="Krulwich T.A."/>
        </authorList>
    </citation>
    <scope>NUCLEOTIDE SEQUENCE</scope>
</reference>
<dbReference type="VEuPathDB" id="VectorBase:CSON014557"/>
<evidence type="ECO:0000259" key="17">
    <source>
        <dbReference type="PROSITE" id="PS50968"/>
    </source>
</evidence>
<dbReference type="CDD" id="cd06849">
    <property type="entry name" value="lipoyl_domain"/>
    <property type="match status" value="1"/>
</dbReference>
<evidence type="ECO:0000256" key="14">
    <source>
        <dbReference type="ARBA" id="ARBA00023315"/>
    </source>
</evidence>
<dbReference type="InterPro" id="IPR000089">
    <property type="entry name" value="Biotin_lipoyl"/>
</dbReference>
<dbReference type="Gene3D" id="3.40.1500.10">
    <property type="entry name" value="Coproporphyrinogen III oxidase, aerobic"/>
    <property type="match status" value="1"/>
</dbReference>
<dbReference type="GO" id="GO:0005829">
    <property type="term" value="C:cytosol"/>
    <property type="evidence" value="ECO:0007669"/>
    <property type="project" value="UniProtKB-ARBA"/>
</dbReference>
<dbReference type="Gene3D" id="2.40.50.100">
    <property type="match status" value="1"/>
</dbReference>
<dbReference type="InterPro" id="IPR036406">
    <property type="entry name" value="Coprogen_oxidase_aer_sf"/>
</dbReference>
<dbReference type="FunFam" id="3.30.559.10:FF:000027">
    <property type="entry name" value="Dihydrolipoamide acetyltransferase component of pyruvate dehydrogenase complex"/>
    <property type="match status" value="1"/>
</dbReference>
<evidence type="ECO:0000256" key="4">
    <source>
        <dbReference type="ARBA" id="ARBA00007317"/>
    </source>
</evidence>
<sequence length="806" mass="91396">MFRNFRQSKKFMRFISTAQQTVNSNGRRIRLTTTVLVGTTIISTACYKISHAELATIKKKVDYSKYMSLPVTSTDELENNPNDMRTRMELMIMKVQADFCHALENEERFGEKFKVDRWLRKEGGGGITCVLQDGDVFEKAGVNISVVSGTLPPGAVQQMRARGKDLGNDPMPFFAAGVSSVIHPRNPFVPTIHFNYRYFEVVKKNGEKMWWFGGGTDLTPYYLNEDDSVHFHRELKKACDEHDLSYYPRFKKWCDKYFHITHRGECRGVGGIFFDDIDSPSQEEAFKFVTSCANSVIASYLPLVRRHKNDEYGHKEREWQLLRRGRYVEFNLIYDRGTKFGLYTPGARYESILMSLPLLAPNLLPLNVLLQRQVQTTHYLNKTVSFHLSDIGEGIREVVIKEWYVKPGDVVEQFDNICEVQSDKASVTITSRYDGKILKLHHDTDEIALVGKPLLDFDVEDDVVDEEDVISDDEDLIDELEPIQHPLKTKVLATPAVRRIAMEHKLDLSTVTPTGRNGRILKGDVLQHLKLIPEGTQIPHPTIQTKQEVQKPAQVVKQDAPAPVQKPKSVQLTSKKEPLKGIALAMYKTMTESLKIPHFAYCDEVDMSKLVELRENMKKSALEEHDIKLTYMPFMIKAASLALLKFPILNASFDESEMSIIYKPYHNISVAIHTPNGLVVPNIKNVEQKSILEIAQDLKVLQEKGQKGVLGPDDFANGTFSLSNIGIIGGTYTRPVIVPGQVVIGAVGKTRALPRFGPNDEIIKAHIMEISWSADHRVIDGVTMASFSNLWKKYLENPYNFLLASK</sequence>
<keyword evidence="9" id="KW-0809">Transit peptide</keyword>
<dbReference type="GO" id="GO:0016407">
    <property type="term" value="F:acetyltransferase activity"/>
    <property type="evidence" value="ECO:0007669"/>
    <property type="project" value="TreeGrafter"/>
</dbReference>
<evidence type="ECO:0000256" key="11">
    <source>
        <dbReference type="ARBA" id="ARBA00023128"/>
    </source>
</evidence>
<feature type="domain" description="Lipoyl-binding" evidence="17">
    <location>
        <begin position="383"/>
        <end position="458"/>
    </location>
</feature>
<dbReference type="GO" id="GO:0006782">
    <property type="term" value="P:protoporphyrinogen IX biosynthetic process"/>
    <property type="evidence" value="ECO:0007669"/>
    <property type="project" value="UniProtKB-UniPathway"/>
</dbReference>
<dbReference type="GO" id="GO:0005759">
    <property type="term" value="C:mitochondrial matrix"/>
    <property type="evidence" value="ECO:0007669"/>
    <property type="project" value="UniProtKB-SubCell"/>
</dbReference>
<dbReference type="FunFam" id="2.40.50.100:FF:000013">
    <property type="entry name" value="Dihydrolipoamide acetyltransferase component of pyruvate dehydrogenase complex"/>
    <property type="match status" value="1"/>
</dbReference>
<dbReference type="InterPro" id="IPR001260">
    <property type="entry name" value="Coprogen_oxidase_aer"/>
</dbReference>
<dbReference type="InterPro" id="IPR023213">
    <property type="entry name" value="CAT-like_dom_sf"/>
</dbReference>
<dbReference type="FunFam" id="4.10.320.10:FF:000002">
    <property type="entry name" value="Dihydrolipoamide acetyltransferase component of pyruvate dehydrogenase complex"/>
    <property type="match status" value="1"/>
</dbReference>
<evidence type="ECO:0000256" key="8">
    <source>
        <dbReference type="ARBA" id="ARBA00022823"/>
    </source>
</evidence>
<keyword evidence="11" id="KW-0496">Mitochondrion</keyword>
<evidence type="ECO:0000256" key="10">
    <source>
        <dbReference type="ARBA" id="ARBA00023002"/>
    </source>
</evidence>
<dbReference type="PROSITE" id="PS01021">
    <property type="entry name" value="COPROGEN_OXIDASE"/>
    <property type="match status" value="1"/>
</dbReference>
<dbReference type="SUPFAM" id="SSF47005">
    <property type="entry name" value="Peripheral subunit-binding domain of 2-oxo acid dehydrogenase complex"/>
    <property type="match status" value="1"/>
</dbReference>
<reference evidence="19" key="1">
    <citation type="submission" date="2018-04" db="EMBL/GenBank/DDBJ databases">
        <authorList>
            <person name="Go L.Y."/>
            <person name="Mitchell J.A."/>
        </authorList>
    </citation>
    <scope>NUCLEOTIDE SEQUENCE</scope>
    <source>
        <tissue evidence="19">Whole organism</tissue>
    </source>
</reference>
<keyword evidence="7 16" id="KW-0808">Transferase</keyword>
<dbReference type="SUPFAM" id="SSF52777">
    <property type="entry name" value="CoA-dependent acyltransferases"/>
    <property type="match status" value="1"/>
</dbReference>
<evidence type="ECO:0000259" key="18">
    <source>
        <dbReference type="PROSITE" id="PS51826"/>
    </source>
</evidence>